<reference evidence="1 2" key="1">
    <citation type="submission" date="2018-03" db="EMBL/GenBank/DDBJ databases">
        <title>Complete genome sequence of Thauera aromatica, a model organism for studying aromatic compound degradation under denitrifying conditions.</title>
        <authorList>
            <person name="Lo H.-Y."/>
            <person name="Goris T."/>
            <person name="Boll M."/>
            <person name="Mueller J.A."/>
        </authorList>
    </citation>
    <scope>NUCLEOTIDE SEQUENCE [LARGE SCALE GENOMIC DNA]</scope>
    <source>
        <strain evidence="1 2">K172</strain>
    </source>
</reference>
<proteinExistence type="predicted"/>
<gene>
    <name evidence="1" type="ORF">Tharo_2615</name>
</gene>
<organism evidence="1 2">
    <name type="scientific">Thauera aromatica K172</name>
    <dbReference type="NCBI Taxonomy" id="44139"/>
    <lineage>
        <taxon>Bacteria</taxon>
        <taxon>Pseudomonadati</taxon>
        <taxon>Pseudomonadota</taxon>
        <taxon>Betaproteobacteria</taxon>
        <taxon>Rhodocyclales</taxon>
        <taxon>Zoogloeaceae</taxon>
        <taxon>Thauera</taxon>
    </lineage>
</organism>
<evidence type="ECO:0008006" key="3">
    <source>
        <dbReference type="Google" id="ProtNLM"/>
    </source>
</evidence>
<name>A0A2R4BQA4_THAAR</name>
<dbReference type="KEGG" id="tak:Tharo_2615"/>
<evidence type="ECO:0000313" key="2">
    <source>
        <dbReference type="Proteomes" id="UP000241885"/>
    </source>
</evidence>
<sequence length="110" mass="12527">MKKIGRTFVGEWRIIEMEAWDADYLDMEVPAHMTIRKDLSGEFQFGLVQGELDGRVEVLDGAPRFDFSWEGSDENDPTSGRGWLRIKGDHAEGRIFIHLGDESGLTTVRQ</sequence>
<dbReference type="AlphaFoldDB" id="A0A2R4BQA4"/>
<dbReference type="OrthoDB" id="282152at2"/>
<evidence type="ECO:0000313" key="1">
    <source>
        <dbReference type="EMBL" id="AVR89509.1"/>
    </source>
</evidence>
<keyword evidence="2" id="KW-1185">Reference proteome</keyword>
<accession>A0A2R4BQA4</accession>
<protein>
    <recommendedName>
        <fullName evidence="3">Lipocalin-like domain-containing protein</fullName>
    </recommendedName>
</protein>
<dbReference type="RefSeq" id="WP_107221619.1">
    <property type="nucleotide sequence ID" value="NZ_CP028339.1"/>
</dbReference>
<dbReference type="EMBL" id="CP028339">
    <property type="protein sequence ID" value="AVR89509.1"/>
    <property type="molecule type" value="Genomic_DNA"/>
</dbReference>
<dbReference type="Proteomes" id="UP000241885">
    <property type="component" value="Chromosome"/>
</dbReference>